<dbReference type="Proteomes" id="UP000887565">
    <property type="component" value="Unplaced"/>
</dbReference>
<evidence type="ECO:0000256" key="2">
    <source>
        <dbReference type="SAM" id="Phobius"/>
    </source>
</evidence>
<organism evidence="3 4">
    <name type="scientific">Romanomermis culicivorax</name>
    <name type="common">Nematode worm</name>
    <dbReference type="NCBI Taxonomy" id="13658"/>
    <lineage>
        <taxon>Eukaryota</taxon>
        <taxon>Metazoa</taxon>
        <taxon>Ecdysozoa</taxon>
        <taxon>Nematoda</taxon>
        <taxon>Enoplea</taxon>
        <taxon>Dorylaimia</taxon>
        <taxon>Mermithida</taxon>
        <taxon>Mermithoidea</taxon>
        <taxon>Mermithidae</taxon>
        <taxon>Romanomermis</taxon>
    </lineage>
</organism>
<protein>
    <submittedName>
        <fullName evidence="4">Uncharacterized protein</fullName>
    </submittedName>
</protein>
<sequence>KDCCQIHVFRHGLTNQWYVFEDITGCHKVDHLSRCMTASALLVVVGLFLCVVNLANYALTLKALRGRPTVFGADDSYFRTGRNGSNQTTSTLAAGDFAHWVRHTRPSLATAALFLDFAPPPPPRYGEAVRRQAPAIPPNNDDDDRRRQSGSSSLAAPDSVDGAPPPYSKKDFCRKVAPADKTSSAPKLAVYFSQIGENNYMISEGTCSTIFQNPGAKKAYNLYHFFFLYLFNNS</sequence>
<dbReference type="WBParaSite" id="nRc.2.0.1.t19108-RA">
    <property type="protein sequence ID" value="nRc.2.0.1.t19108-RA"/>
    <property type="gene ID" value="nRc.2.0.1.g19108"/>
</dbReference>
<reference evidence="4" key="1">
    <citation type="submission" date="2022-11" db="UniProtKB">
        <authorList>
            <consortium name="WormBaseParasite"/>
        </authorList>
    </citation>
    <scope>IDENTIFICATION</scope>
</reference>
<dbReference type="AlphaFoldDB" id="A0A915IZH8"/>
<name>A0A915IZH8_ROMCU</name>
<feature type="region of interest" description="Disordered" evidence="1">
    <location>
        <begin position="125"/>
        <end position="168"/>
    </location>
</feature>
<keyword evidence="2" id="KW-0812">Transmembrane</keyword>
<evidence type="ECO:0000313" key="3">
    <source>
        <dbReference type="Proteomes" id="UP000887565"/>
    </source>
</evidence>
<keyword evidence="2" id="KW-0472">Membrane</keyword>
<proteinExistence type="predicted"/>
<evidence type="ECO:0000313" key="4">
    <source>
        <dbReference type="WBParaSite" id="nRc.2.0.1.t19108-RA"/>
    </source>
</evidence>
<keyword evidence="2" id="KW-1133">Transmembrane helix</keyword>
<keyword evidence="3" id="KW-1185">Reference proteome</keyword>
<feature type="transmembrane region" description="Helical" evidence="2">
    <location>
        <begin position="38"/>
        <end position="59"/>
    </location>
</feature>
<accession>A0A915IZH8</accession>
<evidence type="ECO:0000256" key="1">
    <source>
        <dbReference type="SAM" id="MobiDB-lite"/>
    </source>
</evidence>